<dbReference type="SMART" id="SM00184">
    <property type="entry name" value="RING"/>
    <property type="match status" value="1"/>
</dbReference>
<dbReference type="InterPro" id="IPR001841">
    <property type="entry name" value="Znf_RING"/>
</dbReference>
<evidence type="ECO:0000313" key="5">
    <source>
        <dbReference type="EMBL" id="GFR99321.1"/>
    </source>
</evidence>
<reference evidence="5 6" key="1">
    <citation type="journal article" date="2021" name="Elife">
        <title>Chloroplast acquisition without the gene transfer in kleptoplastic sea slugs, Plakobranchus ocellatus.</title>
        <authorList>
            <person name="Maeda T."/>
            <person name="Takahashi S."/>
            <person name="Yoshida T."/>
            <person name="Shimamura S."/>
            <person name="Takaki Y."/>
            <person name="Nagai Y."/>
            <person name="Toyoda A."/>
            <person name="Suzuki Y."/>
            <person name="Arimoto A."/>
            <person name="Ishii H."/>
            <person name="Satoh N."/>
            <person name="Nishiyama T."/>
            <person name="Hasebe M."/>
            <person name="Maruyama T."/>
            <person name="Minagawa J."/>
            <person name="Obokata J."/>
            <person name="Shigenobu S."/>
        </authorList>
    </citation>
    <scope>NUCLEOTIDE SEQUENCE [LARGE SCALE GENOMIC DNA]</scope>
</reference>
<dbReference type="PANTHER" id="PTHR16047">
    <property type="entry name" value="RFWD3 PROTEIN"/>
    <property type="match status" value="1"/>
</dbReference>
<comment type="caution">
    <text evidence="5">The sequence shown here is derived from an EMBL/GenBank/DDBJ whole genome shotgun (WGS) entry which is preliminary data.</text>
</comment>
<evidence type="ECO:0000256" key="1">
    <source>
        <dbReference type="ARBA" id="ARBA00022771"/>
    </source>
</evidence>
<keyword evidence="1 3" id="KW-0863">Zinc-finger</keyword>
<protein>
    <submittedName>
        <fullName evidence="5">E3 ubiquitin-protein ligase RFWD3</fullName>
    </submittedName>
</protein>
<keyword evidence="1 3" id="KW-0479">Metal-binding</keyword>
<sequence length="513" mass="58261">MTSQQQEVYERNDIARFQEYTANFLDEVKWSIMGFVDRNEEDAVPQSTICVTFTKLMLMNMVPGRSDMFDVISSHPYVIECGSKEALNVTAICTSHVVNDIHEDAILVKCGTFMECCNDEYSDETEYPVMSDAFRQLMEISLVLDYDVKLLATIHELVGNDPVNVDRIDAKVQMFYGQSSTRCFVTMEYIKRRLDEQIIDVVMHNSNIISVLYNLDCPTPLTMKDILGDDLFHDDTLEILTISSSPFNSWTIPRSYRSASFLDKSRISALQCVEFGSETRRYIANLVAVAMYFKEHMGRKSAVMINRTMCFDFWSCTIGGAIEPTMNDATVFGKLSKYGFDIPVSLAFNAFNTEQGYKIVNPLTNDPYNSDYDPCVAVPVKRFLENMRRFFNDAPLNEFGLEGNKVVHFGDFMVKALLTDDVPLKSKLEELNERLMSPPLPNSRVCISNSECSVCLEPLITGGDHRPCSLTCGHIFGYSCAKRMRTCAICRANVTDVRPLYMNCFNFENANNN</sequence>
<evidence type="ECO:0000313" key="6">
    <source>
        <dbReference type="Proteomes" id="UP000762676"/>
    </source>
</evidence>
<name>A0AAV4HRC3_9GAST</name>
<dbReference type="Proteomes" id="UP000762676">
    <property type="component" value="Unassembled WGS sequence"/>
</dbReference>
<dbReference type="GO" id="GO:0005634">
    <property type="term" value="C:nucleus"/>
    <property type="evidence" value="ECO:0007669"/>
    <property type="project" value="InterPro"/>
</dbReference>
<feature type="domain" description="RING-type" evidence="4">
    <location>
        <begin position="452"/>
        <end position="491"/>
    </location>
</feature>
<dbReference type="GO" id="GO:0004842">
    <property type="term" value="F:ubiquitin-protein transferase activity"/>
    <property type="evidence" value="ECO:0007669"/>
    <property type="project" value="InterPro"/>
</dbReference>
<dbReference type="GO" id="GO:0008270">
    <property type="term" value="F:zinc ion binding"/>
    <property type="evidence" value="ECO:0007669"/>
    <property type="project" value="UniProtKB-KW"/>
</dbReference>
<dbReference type="EMBL" id="BMAT01009132">
    <property type="protein sequence ID" value="GFR99321.1"/>
    <property type="molecule type" value="Genomic_DNA"/>
</dbReference>
<dbReference type="InterPro" id="IPR013083">
    <property type="entry name" value="Znf_RING/FYVE/PHD"/>
</dbReference>
<dbReference type="SUPFAM" id="SSF57850">
    <property type="entry name" value="RING/U-box"/>
    <property type="match status" value="1"/>
</dbReference>
<keyword evidence="2" id="KW-0862">Zinc</keyword>
<evidence type="ECO:0000256" key="3">
    <source>
        <dbReference type="PROSITE-ProRule" id="PRU00175"/>
    </source>
</evidence>
<dbReference type="GO" id="GO:0016567">
    <property type="term" value="P:protein ubiquitination"/>
    <property type="evidence" value="ECO:0007669"/>
    <property type="project" value="InterPro"/>
</dbReference>
<evidence type="ECO:0000259" key="4">
    <source>
        <dbReference type="PROSITE" id="PS50089"/>
    </source>
</evidence>
<proteinExistence type="predicted"/>
<dbReference type="GO" id="GO:0036297">
    <property type="term" value="P:interstrand cross-link repair"/>
    <property type="evidence" value="ECO:0007669"/>
    <property type="project" value="InterPro"/>
</dbReference>
<dbReference type="PROSITE" id="PS50089">
    <property type="entry name" value="ZF_RING_2"/>
    <property type="match status" value="1"/>
</dbReference>
<organism evidence="5 6">
    <name type="scientific">Elysia marginata</name>
    <dbReference type="NCBI Taxonomy" id="1093978"/>
    <lineage>
        <taxon>Eukaryota</taxon>
        <taxon>Metazoa</taxon>
        <taxon>Spiralia</taxon>
        <taxon>Lophotrochozoa</taxon>
        <taxon>Mollusca</taxon>
        <taxon>Gastropoda</taxon>
        <taxon>Heterobranchia</taxon>
        <taxon>Euthyneura</taxon>
        <taxon>Panpulmonata</taxon>
        <taxon>Sacoglossa</taxon>
        <taxon>Placobranchoidea</taxon>
        <taxon>Plakobranchidae</taxon>
        <taxon>Elysia</taxon>
    </lineage>
</organism>
<dbReference type="Gene3D" id="3.30.40.10">
    <property type="entry name" value="Zinc/RING finger domain, C3HC4 (zinc finger)"/>
    <property type="match status" value="1"/>
</dbReference>
<gene>
    <name evidence="5" type="ORF">ElyMa_004525600</name>
</gene>
<evidence type="ECO:0000256" key="2">
    <source>
        <dbReference type="ARBA" id="ARBA00022833"/>
    </source>
</evidence>
<keyword evidence="6" id="KW-1185">Reference proteome</keyword>
<dbReference type="AlphaFoldDB" id="A0AAV4HRC3"/>
<accession>A0AAV4HRC3</accession>
<dbReference type="PANTHER" id="PTHR16047:SF7">
    <property type="entry name" value="E3 UBIQUITIN-PROTEIN LIGASE RFWD3"/>
    <property type="match status" value="1"/>
</dbReference>
<dbReference type="InterPro" id="IPR037381">
    <property type="entry name" value="RFWD3"/>
</dbReference>